<keyword evidence="1" id="KW-1133">Transmembrane helix</keyword>
<keyword evidence="1" id="KW-0812">Transmembrane</keyword>
<protein>
    <recommendedName>
        <fullName evidence="2">Thioredoxin-like fold domain-containing protein</fullName>
    </recommendedName>
</protein>
<dbReference type="OrthoDB" id="117402at2"/>
<evidence type="ECO:0000313" key="3">
    <source>
        <dbReference type="EMBL" id="OAH30218.1"/>
    </source>
</evidence>
<dbReference type="Gene3D" id="3.40.30.10">
    <property type="entry name" value="Glutaredoxin"/>
    <property type="match status" value="1"/>
</dbReference>
<keyword evidence="4" id="KW-1185">Reference proteome</keyword>
<dbReference type="Pfam" id="PF13462">
    <property type="entry name" value="Thioredoxin_4"/>
    <property type="match status" value="1"/>
</dbReference>
<evidence type="ECO:0000313" key="4">
    <source>
        <dbReference type="Proteomes" id="UP000076947"/>
    </source>
</evidence>
<dbReference type="CDD" id="cd02972">
    <property type="entry name" value="DsbA_family"/>
    <property type="match status" value="1"/>
</dbReference>
<reference evidence="4" key="1">
    <citation type="submission" date="2016-02" db="EMBL/GenBank/DDBJ databases">
        <authorList>
            <person name="Kaur G."/>
            <person name="Nair G.R."/>
            <person name="Mayilraj S."/>
        </authorList>
    </citation>
    <scope>NUCLEOTIDE SEQUENCE [LARGE SCALE GENOMIC DNA]</scope>
    <source>
        <strain evidence="4">GA-15</strain>
    </source>
</reference>
<keyword evidence="1" id="KW-0472">Membrane</keyword>
<feature type="transmembrane region" description="Helical" evidence="1">
    <location>
        <begin position="18"/>
        <end position="38"/>
    </location>
</feature>
<evidence type="ECO:0000259" key="2">
    <source>
        <dbReference type="Pfam" id="PF13462"/>
    </source>
</evidence>
<proteinExistence type="predicted"/>
<evidence type="ECO:0000256" key="1">
    <source>
        <dbReference type="SAM" id="Phobius"/>
    </source>
</evidence>
<dbReference type="InterPro" id="IPR012336">
    <property type="entry name" value="Thioredoxin-like_fold"/>
</dbReference>
<gene>
    <name evidence="3" type="ORF">AYJ05_11215</name>
</gene>
<comment type="caution">
    <text evidence="3">The sequence shown here is derived from an EMBL/GenBank/DDBJ whole genome shotgun (WGS) entry which is preliminary data.</text>
</comment>
<dbReference type="AlphaFoldDB" id="A0A177IN10"/>
<dbReference type="Proteomes" id="UP000076947">
    <property type="component" value="Unassembled WGS sequence"/>
</dbReference>
<dbReference type="InterPro" id="IPR036249">
    <property type="entry name" value="Thioredoxin-like_sf"/>
</dbReference>
<organism evidence="3 4">
    <name type="scientific">Corynebacterium stationis</name>
    <dbReference type="NCBI Taxonomy" id="1705"/>
    <lineage>
        <taxon>Bacteria</taxon>
        <taxon>Bacillati</taxon>
        <taxon>Actinomycetota</taxon>
        <taxon>Actinomycetes</taxon>
        <taxon>Mycobacteriales</taxon>
        <taxon>Corynebacteriaceae</taxon>
        <taxon>Corynebacterium</taxon>
    </lineage>
</organism>
<dbReference type="EMBL" id="LSTQ01000009">
    <property type="protein sequence ID" value="OAH30218.1"/>
    <property type="molecule type" value="Genomic_DNA"/>
</dbReference>
<accession>A0A177IN10</accession>
<feature type="domain" description="Thioredoxin-like fold" evidence="2">
    <location>
        <begin position="75"/>
        <end position="226"/>
    </location>
</feature>
<dbReference type="SUPFAM" id="SSF52833">
    <property type="entry name" value="Thioredoxin-like"/>
    <property type="match status" value="1"/>
</dbReference>
<dbReference type="STRING" id="1705.CA21670_10255"/>
<name>A0A177IN10_9CORY</name>
<sequence length="242" mass="25859">MAKPVKVTDPNKKSGAGFLWGIVALLVIVAVVIIYIVVNGQRSRGAEIEDVAFNVSFEDNAVVLASDNATADTPEVDLYEDFSCPHCSDLSVDTGEDMKNAVEAGDLIVNIRQLNFLDGQDPTTNEGHSTMTVAAVTPLAEAGEAKAWWNVHKTLMADQQKVYNNWSAEDVANAAADAGASSEVVDEIKNSEISTGQEIATANYNLLEEQTGSVSSPRVIIDGEDIPEGELNNWVAYAVDNA</sequence>
<dbReference type="RefSeq" id="WP_066838859.1">
    <property type="nucleotide sequence ID" value="NZ_CAJUDP010000076.1"/>
</dbReference>